<evidence type="ECO:0000313" key="8">
    <source>
        <dbReference type="Proteomes" id="UP000297295"/>
    </source>
</evidence>
<keyword evidence="7" id="KW-0418">Kinase</keyword>
<dbReference type="AlphaFoldDB" id="A0A4E0PYN7"/>
<evidence type="ECO:0000259" key="6">
    <source>
        <dbReference type="SMART" id="SM01049"/>
    </source>
</evidence>
<protein>
    <submittedName>
        <fullName evidence="7">Histidine kinase</fullName>
    </submittedName>
</protein>
<evidence type="ECO:0000256" key="5">
    <source>
        <dbReference type="ARBA" id="ARBA00023136"/>
    </source>
</evidence>
<keyword evidence="7" id="KW-0808">Transferase</keyword>
<evidence type="ECO:0000256" key="4">
    <source>
        <dbReference type="ARBA" id="ARBA00022989"/>
    </source>
</evidence>
<keyword evidence="4" id="KW-1133">Transmembrane helix</keyword>
<dbReference type="GO" id="GO:0005886">
    <property type="term" value="C:plasma membrane"/>
    <property type="evidence" value="ECO:0007669"/>
    <property type="project" value="UniProtKB-SubCell"/>
</dbReference>
<comment type="caution">
    <text evidence="7">The sequence shown here is derived from an EMBL/GenBank/DDBJ whole genome shotgun (WGS) entry which is preliminary data.</text>
</comment>
<dbReference type="GO" id="GO:0016301">
    <property type="term" value="F:kinase activity"/>
    <property type="evidence" value="ECO:0007669"/>
    <property type="project" value="UniProtKB-KW"/>
</dbReference>
<feature type="domain" description="Single Cache" evidence="6">
    <location>
        <begin position="53"/>
        <end position="128"/>
    </location>
</feature>
<dbReference type="InterPro" id="IPR033480">
    <property type="entry name" value="sCache_2"/>
</dbReference>
<evidence type="ECO:0000256" key="1">
    <source>
        <dbReference type="ARBA" id="ARBA00004651"/>
    </source>
</evidence>
<evidence type="ECO:0000256" key="2">
    <source>
        <dbReference type="ARBA" id="ARBA00022475"/>
    </source>
</evidence>
<name>A0A4E0PYN7_9EURY</name>
<dbReference type="Pfam" id="PF17200">
    <property type="entry name" value="sCache_2"/>
    <property type="match status" value="1"/>
</dbReference>
<keyword evidence="3" id="KW-0812">Transmembrane</keyword>
<evidence type="ECO:0000313" key="7">
    <source>
        <dbReference type="EMBL" id="TGC10640.1"/>
    </source>
</evidence>
<comment type="subcellular location">
    <subcellularLocation>
        <location evidence="1">Cell membrane</location>
        <topology evidence="1">Multi-pass membrane protein</topology>
    </subcellularLocation>
</comment>
<organism evidence="7 8">
    <name type="scientific">Methanolobus halotolerans</name>
    <dbReference type="NCBI Taxonomy" id="2052935"/>
    <lineage>
        <taxon>Archaea</taxon>
        <taxon>Methanobacteriati</taxon>
        <taxon>Methanobacteriota</taxon>
        <taxon>Stenosarchaea group</taxon>
        <taxon>Methanomicrobia</taxon>
        <taxon>Methanosarcinales</taxon>
        <taxon>Methanosarcinaceae</taxon>
        <taxon>Methanolobus</taxon>
    </lineage>
</organism>
<keyword evidence="5" id="KW-0472">Membrane</keyword>
<gene>
    <name evidence="7" type="ORF">CUN85_03885</name>
</gene>
<dbReference type="Proteomes" id="UP000297295">
    <property type="component" value="Unassembled WGS sequence"/>
</dbReference>
<reference evidence="7 8" key="1">
    <citation type="submission" date="2017-11" db="EMBL/GenBank/DDBJ databases">
        <title>Isolation and Characterization of Methanogenic Archaea from Saline Meromictic Lake at Siberia.</title>
        <authorList>
            <person name="Shen Y."/>
            <person name="Huang H.-H."/>
            <person name="Lai M.-C."/>
            <person name="Chen S.-C."/>
        </authorList>
    </citation>
    <scope>NUCLEOTIDE SEQUENCE [LARGE SCALE GENOMIC DNA]</scope>
    <source>
        <strain evidence="7 8">SY-01</strain>
    </source>
</reference>
<proteinExistence type="predicted"/>
<keyword evidence="8" id="KW-1185">Reference proteome</keyword>
<sequence length="209" mass="23053">MIMSLSIRCKYLFLIVTLTGALILASGCLLESEDPSADLSGSAPVLNSSVSPEKLVVFVEAAHEYAQIHGQEAALREFNNQNGQFIDGELYIFAYDSEGTTLALPFQPEVIGTDRWNTTDINGTAYVRDIVTTAQSGGGFIRYLYTDPADNFTIKQKLSYVMMVDQNWVIGAGIYFPDIQQKMTTYELASLVQNASEYVDADEEETALD</sequence>
<dbReference type="SMART" id="SM01049">
    <property type="entry name" value="Cache_2"/>
    <property type="match status" value="1"/>
</dbReference>
<keyword evidence="2" id="KW-1003">Cell membrane</keyword>
<dbReference type="EMBL" id="PGGK01000003">
    <property type="protein sequence ID" value="TGC10640.1"/>
    <property type="molecule type" value="Genomic_DNA"/>
</dbReference>
<evidence type="ECO:0000256" key="3">
    <source>
        <dbReference type="ARBA" id="ARBA00022692"/>
    </source>
</evidence>
<dbReference type="Gene3D" id="3.30.450.20">
    <property type="entry name" value="PAS domain"/>
    <property type="match status" value="1"/>
</dbReference>
<accession>A0A4E0PYN7</accession>